<reference evidence="3 4" key="1">
    <citation type="journal article" date="2011" name="Stand. Genomic Sci.">
        <title>Complete genome sequence of Haliscomenobacter hydrossis type strain (O).</title>
        <authorList>
            <consortium name="US DOE Joint Genome Institute (JGI-PGF)"/>
            <person name="Daligault H."/>
            <person name="Lapidus A."/>
            <person name="Zeytun A."/>
            <person name="Nolan M."/>
            <person name="Lucas S."/>
            <person name="Del Rio T.G."/>
            <person name="Tice H."/>
            <person name="Cheng J.F."/>
            <person name="Tapia R."/>
            <person name="Han C."/>
            <person name="Goodwin L."/>
            <person name="Pitluck S."/>
            <person name="Liolios K."/>
            <person name="Pagani I."/>
            <person name="Ivanova N."/>
            <person name="Huntemann M."/>
            <person name="Mavromatis K."/>
            <person name="Mikhailova N."/>
            <person name="Pati A."/>
            <person name="Chen A."/>
            <person name="Palaniappan K."/>
            <person name="Land M."/>
            <person name="Hauser L."/>
            <person name="Brambilla E.M."/>
            <person name="Rohde M."/>
            <person name="Verbarg S."/>
            <person name="Goker M."/>
            <person name="Bristow J."/>
            <person name="Eisen J.A."/>
            <person name="Markowitz V."/>
            <person name="Hugenholtz P."/>
            <person name="Kyrpides N.C."/>
            <person name="Klenk H.P."/>
            <person name="Woyke T."/>
        </authorList>
    </citation>
    <scope>NUCLEOTIDE SEQUENCE [LARGE SCALE GENOMIC DNA]</scope>
    <source>
        <strain evidence="4">ATCC 27775 / DSM 1100 / LMG 10767 / O</strain>
    </source>
</reference>
<dbReference type="Pfam" id="PF23571">
    <property type="entry name" value="GH3_M"/>
    <property type="match status" value="1"/>
</dbReference>
<dbReference type="RefSeq" id="WP_013765358.1">
    <property type="nucleotide sequence ID" value="NC_015510.1"/>
</dbReference>
<evidence type="ECO:0000313" key="3">
    <source>
        <dbReference type="EMBL" id="AEE50815.1"/>
    </source>
</evidence>
<dbReference type="Pfam" id="PF23572">
    <property type="entry name" value="GH3_C"/>
    <property type="match status" value="1"/>
</dbReference>
<evidence type="ECO:0000259" key="1">
    <source>
        <dbReference type="Pfam" id="PF23571"/>
    </source>
</evidence>
<evidence type="ECO:0000259" key="2">
    <source>
        <dbReference type="Pfam" id="PF23572"/>
    </source>
</evidence>
<dbReference type="STRING" id="760192.Halhy_2951"/>
<reference key="2">
    <citation type="submission" date="2011-04" db="EMBL/GenBank/DDBJ databases">
        <title>Complete sequence of chromosome of Haliscomenobacter hydrossis DSM 1100.</title>
        <authorList>
            <consortium name="US DOE Joint Genome Institute (JGI-PGF)"/>
            <person name="Lucas S."/>
            <person name="Han J."/>
            <person name="Lapidus A."/>
            <person name="Bruce D."/>
            <person name="Goodwin L."/>
            <person name="Pitluck S."/>
            <person name="Peters L."/>
            <person name="Kyrpides N."/>
            <person name="Mavromatis K."/>
            <person name="Ivanova N."/>
            <person name="Ovchinnikova G."/>
            <person name="Pagani I."/>
            <person name="Daligault H."/>
            <person name="Detter J.C."/>
            <person name="Han C."/>
            <person name="Land M."/>
            <person name="Hauser L."/>
            <person name="Markowitz V."/>
            <person name="Cheng J.-F."/>
            <person name="Hugenholtz P."/>
            <person name="Woyke T."/>
            <person name="Wu D."/>
            <person name="Verbarg S."/>
            <person name="Frueling A."/>
            <person name="Brambilla E."/>
            <person name="Klenk H.-P."/>
            <person name="Eisen J.A."/>
        </authorList>
    </citation>
    <scope>NUCLEOTIDE SEQUENCE</scope>
    <source>
        <strain>DSM 1100</strain>
    </source>
</reference>
<dbReference type="InterPro" id="IPR055378">
    <property type="entry name" value="GH3_C"/>
</dbReference>
<keyword evidence="4" id="KW-1185">Reference proteome</keyword>
<dbReference type="Proteomes" id="UP000008461">
    <property type="component" value="Chromosome"/>
</dbReference>
<gene>
    <name evidence="3" type="ordered locus">Halhy_2951</name>
</gene>
<dbReference type="PANTHER" id="PTHR31901">
    <property type="entry name" value="GH3 DOMAIN-CONTAINING PROTEIN"/>
    <property type="match status" value="1"/>
</dbReference>
<proteinExistence type="predicted"/>
<dbReference type="OrthoDB" id="5678283at2"/>
<dbReference type="Pfam" id="PF03321">
    <property type="entry name" value="GH3"/>
    <property type="match status" value="1"/>
</dbReference>
<protein>
    <submittedName>
        <fullName evidence="3">GH3 auxin-responsive promoter</fullName>
    </submittedName>
</protein>
<evidence type="ECO:0000313" key="4">
    <source>
        <dbReference type="Proteomes" id="UP000008461"/>
    </source>
</evidence>
<dbReference type="HOGENOM" id="CLU_016249_4_0_10"/>
<dbReference type="InterPro" id="IPR004993">
    <property type="entry name" value="GH3"/>
</dbReference>
<organism evidence="3 4">
    <name type="scientific">Haliscomenobacter hydrossis (strain ATCC 27775 / DSM 1100 / LMG 10767 / O)</name>
    <dbReference type="NCBI Taxonomy" id="760192"/>
    <lineage>
        <taxon>Bacteria</taxon>
        <taxon>Pseudomonadati</taxon>
        <taxon>Bacteroidota</taxon>
        <taxon>Saprospiria</taxon>
        <taxon>Saprospirales</taxon>
        <taxon>Haliscomenobacteraceae</taxon>
        <taxon>Haliscomenobacter</taxon>
    </lineage>
</organism>
<name>F4L5F1_HALH1</name>
<dbReference type="InterPro" id="IPR055377">
    <property type="entry name" value="GH3_M"/>
</dbReference>
<dbReference type="KEGG" id="hhy:Halhy_2951"/>
<feature type="domain" description="GH3 C-terminal" evidence="2">
    <location>
        <begin position="395"/>
        <end position="498"/>
    </location>
</feature>
<dbReference type="PANTHER" id="PTHR31901:SF9">
    <property type="entry name" value="GH3 DOMAIN-CONTAINING PROTEIN"/>
    <property type="match status" value="1"/>
</dbReference>
<feature type="domain" description="GH3 middle" evidence="1">
    <location>
        <begin position="300"/>
        <end position="365"/>
    </location>
</feature>
<dbReference type="GO" id="GO:0016881">
    <property type="term" value="F:acid-amino acid ligase activity"/>
    <property type="evidence" value="ECO:0007669"/>
    <property type="project" value="TreeGrafter"/>
</dbReference>
<sequence>MSIFGALIKRGARLGQILDSRRGQRIKPIQHQIRTLRWLLRKARNTSFGRYYHFNDILNSENPIEAFKHHVPTYDYNTIYDRWWHMTLNQVPDVTWPGQVKFFALSSGTSGAPSKHIPITNDLFRFNSRAGMRMFFALSRFNVDPDIFTKDMMMLGGSTDLEQGNGYFAGDLSGINASRPPFWLRSYYKPGNKIASIRSWDERIAEIAKNAPNWDVGFIVGIPSWLQLMMEKIIEYHQVKNIHDIWPNLSVCVHGGIHFEPYRKGFEKLMARPLVYMDSYLASEGFIAIQDRPETSSMHLLMDNGIFFEFVPFNESNFDAEGNLRPSIETLTIDQVVEGEDYALLTSTSGGAWRYLIGDTVRFTDKRRSEIIITGRTKHYLSICGEHLSVDNMNRGIQHVEEELDISIPEFTVAAVEVGSFYAHKWYIGSDTSNNVEKIKALLDAKLKEINDDYRVERASVLREIEVEVIPANIFYKWHEHQGKMGGQHKFPRVMKKERFRDWEEFVRRNLVS</sequence>
<accession>F4L5F1</accession>
<dbReference type="EMBL" id="CP002691">
    <property type="protein sequence ID" value="AEE50815.1"/>
    <property type="molecule type" value="Genomic_DNA"/>
</dbReference>
<dbReference type="eggNOG" id="COG1541">
    <property type="taxonomic scope" value="Bacteria"/>
</dbReference>
<dbReference type="AlphaFoldDB" id="F4L5F1"/>
<dbReference type="GO" id="GO:0005737">
    <property type="term" value="C:cytoplasm"/>
    <property type="evidence" value="ECO:0007669"/>
    <property type="project" value="TreeGrafter"/>
</dbReference>